<evidence type="ECO:0000256" key="2">
    <source>
        <dbReference type="SAM" id="SignalP"/>
    </source>
</evidence>
<evidence type="ECO:0000313" key="3">
    <source>
        <dbReference type="EMBL" id="MBO8483866.1"/>
    </source>
</evidence>
<accession>A0A940IIJ4</accession>
<organism evidence="3 4">
    <name type="scientific">Candidatus Cryptobacteroides avicola</name>
    <dbReference type="NCBI Taxonomy" id="2840757"/>
    <lineage>
        <taxon>Bacteria</taxon>
        <taxon>Pseudomonadati</taxon>
        <taxon>Bacteroidota</taxon>
        <taxon>Bacteroidia</taxon>
        <taxon>Bacteroidales</taxon>
        <taxon>Candidatus Cryptobacteroides</taxon>
    </lineage>
</organism>
<dbReference type="Proteomes" id="UP000725002">
    <property type="component" value="Unassembled WGS sequence"/>
</dbReference>
<sequence length="168" mass="18790">MKRLILISVLFGVFSICCKAQYNNNYTPFDYAIAATMTDEIYKLNNIRFDENALSRNPEAWAAYQKYLGVNSYYAKKSKTYNTVGWIGLGVTCSSLIPLFMSYGYDDYDPRGDSALGWSIGLLCAGGITAFVGYIGAFVQLDKLKANKKDFIYYLKTTNNGVGIVTIF</sequence>
<evidence type="ECO:0000256" key="1">
    <source>
        <dbReference type="SAM" id="Phobius"/>
    </source>
</evidence>
<feature type="signal peptide" evidence="2">
    <location>
        <begin position="1"/>
        <end position="20"/>
    </location>
</feature>
<dbReference type="EMBL" id="JADILV010000047">
    <property type="protein sequence ID" value="MBO8483866.1"/>
    <property type="molecule type" value="Genomic_DNA"/>
</dbReference>
<keyword evidence="2" id="KW-0732">Signal</keyword>
<feature type="transmembrane region" description="Helical" evidence="1">
    <location>
        <begin position="83"/>
        <end position="103"/>
    </location>
</feature>
<proteinExistence type="predicted"/>
<reference evidence="3" key="1">
    <citation type="submission" date="2020-10" db="EMBL/GenBank/DDBJ databases">
        <authorList>
            <person name="Gilroy R."/>
        </authorList>
    </citation>
    <scope>NUCLEOTIDE SEQUENCE</scope>
    <source>
        <strain evidence="3">G3-8215</strain>
    </source>
</reference>
<feature type="chain" id="PRO_5036921411" evidence="2">
    <location>
        <begin position="21"/>
        <end position="168"/>
    </location>
</feature>
<gene>
    <name evidence="3" type="ORF">IAB75_07115</name>
</gene>
<name>A0A940IIJ4_9BACT</name>
<keyword evidence="1" id="KW-0812">Transmembrane</keyword>
<reference evidence="3" key="2">
    <citation type="journal article" date="2021" name="PeerJ">
        <title>Extensive microbial diversity within the chicken gut microbiome revealed by metagenomics and culture.</title>
        <authorList>
            <person name="Gilroy R."/>
            <person name="Ravi A."/>
            <person name="Getino M."/>
            <person name="Pursley I."/>
            <person name="Horton D.L."/>
            <person name="Alikhan N.F."/>
            <person name="Baker D."/>
            <person name="Gharbi K."/>
            <person name="Hall N."/>
            <person name="Watson M."/>
            <person name="Adriaenssens E.M."/>
            <person name="Foster-Nyarko E."/>
            <person name="Jarju S."/>
            <person name="Secka A."/>
            <person name="Antonio M."/>
            <person name="Oren A."/>
            <person name="Chaudhuri R.R."/>
            <person name="La Ragione R."/>
            <person name="Hildebrand F."/>
            <person name="Pallen M.J."/>
        </authorList>
    </citation>
    <scope>NUCLEOTIDE SEQUENCE</scope>
    <source>
        <strain evidence="3">G3-8215</strain>
    </source>
</reference>
<feature type="transmembrane region" description="Helical" evidence="1">
    <location>
        <begin position="115"/>
        <end position="139"/>
    </location>
</feature>
<dbReference type="AlphaFoldDB" id="A0A940IIJ4"/>
<comment type="caution">
    <text evidence="3">The sequence shown here is derived from an EMBL/GenBank/DDBJ whole genome shotgun (WGS) entry which is preliminary data.</text>
</comment>
<evidence type="ECO:0000313" key="4">
    <source>
        <dbReference type="Proteomes" id="UP000725002"/>
    </source>
</evidence>
<protein>
    <submittedName>
        <fullName evidence="3">Uncharacterized protein</fullName>
    </submittedName>
</protein>
<keyword evidence="1" id="KW-1133">Transmembrane helix</keyword>
<keyword evidence="1" id="KW-0472">Membrane</keyword>